<evidence type="ECO:0000313" key="1">
    <source>
        <dbReference type="EMBL" id="WXB02154.1"/>
    </source>
</evidence>
<organism evidence="1 2">
    <name type="scientific">Pendulispora rubella</name>
    <dbReference type="NCBI Taxonomy" id="2741070"/>
    <lineage>
        <taxon>Bacteria</taxon>
        <taxon>Pseudomonadati</taxon>
        <taxon>Myxococcota</taxon>
        <taxon>Myxococcia</taxon>
        <taxon>Myxococcales</taxon>
        <taxon>Sorangiineae</taxon>
        <taxon>Pendulisporaceae</taxon>
        <taxon>Pendulispora</taxon>
    </lineage>
</organism>
<gene>
    <name evidence="1" type="ORF">LVJ94_35220</name>
</gene>
<dbReference type="RefSeq" id="WP_394831781.1">
    <property type="nucleotide sequence ID" value="NZ_CP089929.1"/>
</dbReference>
<accession>A0ABZ2KU10</accession>
<protein>
    <submittedName>
        <fullName evidence="1">Uncharacterized protein</fullName>
    </submittedName>
</protein>
<proteinExistence type="predicted"/>
<dbReference type="EMBL" id="CP089983">
    <property type="protein sequence ID" value="WXB02154.1"/>
    <property type="molecule type" value="Genomic_DNA"/>
</dbReference>
<reference evidence="1" key="1">
    <citation type="submission" date="2021-12" db="EMBL/GenBank/DDBJ databases">
        <title>Discovery of the Pendulisporaceae a myxobacterial family with distinct sporulation behavior and unique specialized metabolism.</title>
        <authorList>
            <person name="Garcia R."/>
            <person name="Popoff A."/>
            <person name="Bader C.D."/>
            <person name="Loehr J."/>
            <person name="Walesch S."/>
            <person name="Walt C."/>
            <person name="Boldt J."/>
            <person name="Bunk B."/>
            <person name="Haeckl F.J.F.P.J."/>
            <person name="Gunesch A.P."/>
            <person name="Birkelbach J."/>
            <person name="Nuebel U."/>
            <person name="Pietschmann T."/>
            <person name="Bach T."/>
            <person name="Mueller R."/>
        </authorList>
    </citation>
    <scope>NUCLEOTIDE SEQUENCE</scope>
    <source>
        <strain evidence="1">MSr11367</strain>
    </source>
</reference>
<keyword evidence="2" id="KW-1185">Reference proteome</keyword>
<dbReference type="Proteomes" id="UP001374803">
    <property type="component" value="Chromosome"/>
</dbReference>
<name>A0ABZ2KU10_9BACT</name>
<sequence length="209" mass="20457">MTTKVLGSYRLAEVNIGAAGALTVLNPALGQLELLVHAGLGSVLGDLAAQLSAALSLQSQIAVQIANPLAALEEALRAAVQLVAQLTATLAVGIPVIAVQASASVGATAALAAKVGGLQAMMDAALAVKAPAEAFVAGLAGHLSAGPIVLLSVGADEVPDTLSSAGRAIDALCQGGVEGIAPQEQVYGLVLLTKAPSAWAALGATMRTS</sequence>
<evidence type="ECO:0000313" key="2">
    <source>
        <dbReference type="Proteomes" id="UP001374803"/>
    </source>
</evidence>